<keyword evidence="3" id="KW-1185">Reference proteome</keyword>
<gene>
    <name evidence="2" type="ORF">PanWU01x14_367270</name>
</gene>
<feature type="non-terminal residue" evidence="2">
    <location>
        <position position="84"/>
    </location>
</feature>
<organism evidence="2 3">
    <name type="scientific">Parasponia andersonii</name>
    <name type="common">Sponia andersonii</name>
    <dbReference type="NCBI Taxonomy" id="3476"/>
    <lineage>
        <taxon>Eukaryota</taxon>
        <taxon>Viridiplantae</taxon>
        <taxon>Streptophyta</taxon>
        <taxon>Embryophyta</taxon>
        <taxon>Tracheophyta</taxon>
        <taxon>Spermatophyta</taxon>
        <taxon>Magnoliopsida</taxon>
        <taxon>eudicotyledons</taxon>
        <taxon>Gunneridae</taxon>
        <taxon>Pentapetalae</taxon>
        <taxon>rosids</taxon>
        <taxon>fabids</taxon>
        <taxon>Rosales</taxon>
        <taxon>Cannabaceae</taxon>
        <taxon>Parasponia</taxon>
    </lineage>
</organism>
<dbReference type="EMBL" id="JXTB01000935">
    <property type="protein sequence ID" value="PON31749.1"/>
    <property type="molecule type" value="Genomic_DNA"/>
</dbReference>
<sequence>MFKVNLPLSNKEAFCKVMRGGHGSNSKRRNDYSQEAVEVNRELTNVVSARAPPPPIVSPHDSKKRKWPKDKEKEASSSDHDVGH</sequence>
<dbReference type="AlphaFoldDB" id="A0A2P5A5G8"/>
<evidence type="ECO:0000313" key="3">
    <source>
        <dbReference type="Proteomes" id="UP000237105"/>
    </source>
</evidence>
<protein>
    <submittedName>
        <fullName evidence="2">Uncharacterized protein</fullName>
    </submittedName>
</protein>
<proteinExistence type="predicted"/>
<feature type="region of interest" description="Disordered" evidence="1">
    <location>
        <begin position="47"/>
        <end position="84"/>
    </location>
</feature>
<evidence type="ECO:0000256" key="1">
    <source>
        <dbReference type="SAM" id="MobiDB-lite"/>
    </source>
</evidence>
<dbReference type="Proteomes" id="UP000237105">
    <property type="component" value="Unassembled WGS sequence"/>
</dbReference>
<name>A0A2P5A5G8_PARAD</name>
<comment type="caution">
    <text evidence="2">The sequence shown here is derived from an EMBL/GenBank/DDBJ whole genome shotgun (WGS) entry which is preliminary data.</text>
</comment>
<feature type="compositionally biased region" description="Basic and acidic residues" evidence="1">
    <location>
        <begin position="69"/>
        <end position="84"/>
    </location>
</feature>
<evidence type="ECO:0000313" key="2">
    <source>
        <dbReference type="EMBL" id="PON31749.1"/>
    </source>
</evidence>
<reference evidence="3" key="1">
    <citation type="submission" date="2016-06" db="EMBL/GenBank/DDBJ databases">
        <title>Parallel loss of symbiosis genes in relatives of nitrogen-fixing non-legume Parasponia.</title>
        <authorList>
            <person name="Van Velzen R."/>
            <person name="Holmer R."/>
            <person name="Bu F."/>
            <person name="Rutten L."/>
            <person name="Van Zeijl A."/>
            <person name="Liu W."/>
            <person name="Santuari L."/>
            <person name="Cao Q."/>
            <person name="Sharma T."/>
            <person name="Shen D."/>
            <person name="Roswanjaya Y."/>
            <person name="Wardhani T."/>
            <person name="Kalhor M.S."/>
            <person name="Jansen J."/>
            <person name="Van den Hoogen J."/>
            <person name="Gungor B."/>
            <person name="Hartog M."/>
            <person name="Hontelez J."/>
            <person name="Verver J."/>
            <person name="Yang W.-C."/>
            <person name="Schijlen E."/>
            <person name="Repin R."/>
            <person name="Schilthuizen M."/>
            <person name="Schranz E."/>
            <person name="Heidstra R."/>
            <person name="Miyata K."/>
            <person name="Fedorova E."/>
            <person name="Kohlen W."/>
            <person name="Bisseling T."/>
            <person name="Smit S."/>
            <person name="Geurts R."/>
        </authorList>
    </citation>
    <scope>NUCLEOTIDE SEQUENCE [LARGE SCALE GENOMIC DNA]</scope>
    <source>
        <strain evidence="3">cv. WU1-14</strain>
    </source>
</reference>
<accession>A0A2P5A5G8</accession>